<accession>A0AAD4TPK9</accession>
<evidence type="ECO:0000313" key="2">
    <source>
        <dbReference type="EMBL" id="KAI4530386.1"/>
    </source>
</evidence>
<reference evidence="2" key="1">
    <citation type="submission" date="2022-03" db="EMBL/GenBank/DDBJ databases">
        <title>Genomic analyses of argali, domestic sheep and their hybrids provide insights into chromosomal evolution, heterosis and genetic basis of agronomic traits.</title>
        <authorList>
            <person name="Li M."/>
        </authorList>
    </citation>
    <scope>NUCLEOTIDE SEQUENCE</scope>
    <source>
        <strain evidence="2">CAU-MHL-2022a</strain>
        <tissue evidence="2">Skin</tissue>
    </source>
</reference>
<protein>
    <submittedName>
        <fullName evidence="2">Uncharacterized protein</fullName>
    </submittedName>
</protein>
<evidence type="ECO:0000313" key="3">
    <source>
        <dbReference type="Proteomes" id="UP001214576"/>
    </source>
</evidence>
<feature type="region of interest" description="Disordered" evidence="1">
    <location>
        <begin position="28"/>
        <end position="62"/>
    </location>
</feature>
<gene>
    <name evidence="2" type="ORF">MG293_019275</name>
</gene>
<proteinExistence type="predicted"/>
<name>A0AAD4TPK9_OVIAM</name>
<sequence length="120" mass="12934">MPRGKRSVDGSARSAFVMKKAACTNSKENKTLKTTTGIEVIASPPKTSPDTVGPEQGSHGHSRGIHYEEVLMQLTNLPGNSITLWPTFNGFLFDSPEKGSARRWGAKRSTPPAISVLEPV</sequence>
<dbReference type="EMBL" id="JAKZEL010000025">
    <property type="protein sequence ID" value="KAI4530386.1"/>
    <property type="molecule type" value="Genomic_DNA"/>
</dbReference>
<dbReference type="Proteomes" id="UP001214576">
    <property type="component" value="Unassembled WGS sequence"/>
</dbReference>
<dbReference type="AlphaFoldDB" id="A0AAD4TPK9"/>
<organism evidence="2 3">
    <name type="scientific">Ovis ammon polii</name>
    <dbReference type="NCBI Taxonomy" id="230172"/>
    <lineage>
        <taxon>Eukaryota</taxon>
        <taxon>Metazoa</taxon>
        <taxon>Chordata</taxon>
        <taxon>Craniata</taxon>
        <taxon>Vertebrata</taxon>
        <taxon>Euteleostomi</taxon>
        <taxon>Mammalia</taxon>
        <taxon>Eutheria</taxon>
        <taxon>Laurasiatheria</taxon>
        <taxon>Artiodactyla</taxon>
        <taxon>Ruminantia</taxon>
        <taxon>Pecora</taxon>
        <taxon>Bovidae</taxon>
        <taxon>Caprinae</taxon>
        <taxon>Ovis</taxon>
    </lineage>
</organism>
<comment type="caution">
    <text evidence="2">The sequence shown here is derived from an EMBL/GenBank/DDBJ whole genome shotgun (WGS) entry which is preliminary data.</text>
</comment>
<keyword evidence="3" id="KW-1185">Reference proteome</keyword>
<feature type="region of interest" description="Disordered" evidence="1">
    <location>
        <begin position="99"/>
        <end position="120"/>
    </location>
</feature>
<evidence type="ECO:0000256" key="1">
    <source>
        <dbReference type="SAM" id="MobiDB-lite"/>
    </source>
</evidence>